<keyword evidence="3" id="KW-1185">Reference proteome</keyword>
<dbReference type="EMBL" id="LSMT01000574">
    <property type="protein sequence ID" value="PFX16119.1"/>
    <property type="molecule type" value="Genomic_DNA"/>
</dbReference>
<evidence type="ECO:0000313" key="2">
    <source>
        <dbReference type="EMBL" id="PFX16119.1"/>
    </source>
</evidence>
<feature type="region of interest" description="Disordered" evidence="1">
    <location>
        <begin position="240"/>
        <end position="295"/>
    </location>
</feature>
<dbReference type="AlphaFoldDB" id="A0A2B4RH36"/>
<feature type="region of interest" description="Disordered" evidence="1">
    <location>
        <begin position="379"/>
        <end position="410"/>
    </location>
</feature>
<dbReference type="OrthoDB" id="5976933at2759"/>
<name>A0A2B4RH36_STYPI</name>
<gene>
    <name evidence="2" type="ORF">AWC38_SpisGene19624</name>
</gene>
<evidence type="ECO:0000313" key="3">
    <source>
        <dbReference type="Proteomes" id="UP000225706"/>
    </source>
</evidence>
<proteinExistence type="predicted"/>
<sequence>MPTTPMNKTSSSVVMTPPDNGNSQRAENKNVSPKLMKIIVKEDLDTPEKVLLMKQRSSHVIKDVYYVCERNRESFAMVLRNMCEFGNPEARAIVNEIVEEDGQGHEEEVEDDHHEREERFDAKRGAALTPAESQCGLGAASEAFLEAALFETEVLRERRRARVADEELSDPEDTAETGDLRWPGCGGHFGVNHSSSVVGVLVMLTILSLYNLSADALGLPEAAEGSSVLLKCSSRSETEPRLALEGISDSGGSDTTLRSETSLQKPERANMSSTRRPWESRMALSPPDETLSSTVSEDWATTYSETKLVRSGYSGRAAPGVGAAAGEVPGLMATQALPLISAGRRLVPHRATNVTTEELTTAPNLALNPSNRTETRDLFSPHHPHQAATSGNGKICRPHLVPNSSHRSKA</sequence>
<accession>A0A2B4RH36</accession>
<comment type="caution">
    <text evidence="2">The sequence shown here is derived from an EMBL/GenBank/DDBJ whole genome shotgun (WGS) entry which is preliminary data.</text>
</comment>
<feature type="compositionally biased region" description="Polar residues" evidence="1">
    <location>
        <begin position="250"/>
        <end position="275"/>
    </location>
</feature>
<organism evidence="2 3">
    <name type="scientific">Stylophora pistillata</name>
    <name type="common">Smooth cauliflower coral</name>
    <dbReference type="NCBI Taxonomy" id="50429"/>
    <lineage>
        <taxon>Eukaryota</taxon>
        <taxon>Metazoa</taxon>
        <taxon>Cnidaria</taxon>
        <taxon>Anthozoa</taxon>
        <taxon>Hexacorallia</taxon>
        <taxon>Scleractinia</taxon>
        <taxon>Astrocoeniina</taxon>
        <taxon>Pocilloporidae</taxon>
        <taxon>Stylophora</taxon>
    </lineage>
</organism>
<evidence type="ECO:0000256" key="1">
    <source>
        <dbReference type="SAM" id="MobiDB-lite"/>
    </source>
</evidence>
<protein>
    <submittedName>
        <fullName evidence="2">Uncharacterized protein</fullName>
    </submittedName>
</protein>
<feature type="region of interest" description="Disordered" evidence="1">
    <location>
        <begin position="1"/>
        <end position="30"/>
    </location>
</feature>
<dbReference type="Proteomes" id="UP000225706">
    <property type="component" value="Unassembled WGS sequence"/>
</dbReference>
<reference evidence="3" key="1">
    <citation type="journal article" date="2017" name="bioRxiv">
        <title>Comparative analysis of the genomes of Stylophora pistillata and Acropora digitifera provides evidence for extensive differences between species of corals.</title>
        <authorList>
            <person name="Voolstra C.R."/>
            <person name="Li Y."/>
            <person name="Liew Y.J."/>
            <person name="Baumgarten S."/>
            <person name="Zoccola D."/>
            <person name="Flot J.-F."/>
            <person name="Tambutte S."/>
            <person name="Allemand D."/>
            <person name="Aranda M."/>
        </authorList>
    </citation>
    <scope>NUCLEOTIDE SEQUENCE [LARGE SCALE GENOMIC DNA]</scope>
</reference>